<dbReference type="PANTHER" id="PTHR47099:SF1">
    <property type="entry name" value="METHYLCOBAMIDE:COM METHYLTRANSFERASE MTBA"/>
    <property type="match status" value="1"/>
</dbReference>
<dbReference type="EMBL" id="BNJG01000001">
    <property type="protein sequence ID" value="GHO53618.1"/>
    <property type="molecule type" value="Genomic_DNA"/>
</dbReference>
<feature type="domain" description="Uroporphyrinogen decarboxylase (URO-D)" evidence="1">
    <location>
        <begin position="3"/>
        <end position="323"/>
    </location>
</feature>
<name>A0ABQ3ULP7_9CHLR</name>
<protein>
    <recommendedName>
        <fullName evidence="1">Uroporphyrinogen decarboxylase (URO-D) domain-containing protein</fullName>
    </recommendedName>
</protein>
<dbReference type="InterPro" id="IPR038071">
    <property type="entry name" value="UROD/MetE-like_sf"/>
</dbReference>
<dbReference type="RefSeq" id="WP_201370430.1">
    <property type="nucleotide sequence ID" value="NZ_BNJG01000001.1"/>
</dbReference>
<reference evidence="2 3" key="1">
    <citation type="journal article" date="2021" name="Int. J. Syst. Evol. Microbiol.">
        <title>Reticulibacter mediterranei gen. nov., sp. nov., within the new family Reticulibacteraceae fam. nov., and Ktedonospora formicarum gen. nov., sp. nov., Ktedonobacter robiniae sp. nov., Dictyobacter formicarum sp. nov. and Dictyobacter arantiisoli sp. nov., belonging to the class Ktedonobacteria.</title>
        <authorList>
            <person name="Yabe S."/>
            <person name="Zheng Y."/>
            <person name="Wang C.M."/>
            <person name="Sakai Y."/>
            <person name="Abe K."/>
            <person name="Yokota A."/>
            <person name="Donadio S."/>
            <person name="Cavaletti L."/>
            <person name="Monciardini P."/>
        </authorList>
    </citation>
    <scope>NUCLEOTIDE SEQUENCE [LARGE SCALE GENOMIC DNA]</scope>
    <source>
        <strain evidence="2 3">SOSP1-30</strain>
    </source>
</reference>
<comment type="caution">
    <text evidence="2">The sequence shown here is derived from an EMBL/GenBank/DDBJ whole genome shotgun (WGS) entry which is preliminary data.</text>
</comment>
<proteinExistence type="predicted"/>
<dbReference type="Proteomes" id="UP000654345">
    <property type="component" value="Unassembled WGS sequence"/>
</dbReference>
<dbReference type="SUPFAM" id="SSF51726">
    <property type="entry name" value="UROD/MetE-like"/>
    <property type="match status" value="1"/>
</dbReference>
<dbReference type="InterPro" id="IPR000257">
    <property type="entry name" value="Uroporphyrinogen_deCOase"/>
</dbReference>
<organism evidence="2 3">
    <name type="scientific">Ktedonobacter robiniae</name>
    <dbReference type="NCBI Taxonomy" id="2778365"/>
    <lineage>
        <taxon>Bacteria</taxon>
        <taxon>Bacillati</taxon>
        <taxon>Chloroflexota</taxon>
        <taxon>Ktedonobacteria</taxon>
        <taxon>Ktedonobacterales</taxon>
        <taxon>Ktedonobacteraceae</taxon>
        <taxon>Ktedonobacter</taxon>
    </lineage>
</organism>
<evidence type="ECO:0000313" key="3">
    <source>
        <dbReference type="Proteomes" id="UP000654345"/>
    </source>
</evidence>
<sequence>MNKKERVEAVLRGEAVDRVPVSAWWHDYQREGSAQMLAEATLESYSRYDWDYVKVTPRSSYIVEGWKARYKLSTEKYMPPVLETTPIRGSSDWKRLRHIEPDQGSLGEQLLALQLINHALGFEAYFLETVFSPLAVAQILVGGSEQVLLTMREDRNAMHAALRVISETITSFAIACLEQGAHGIYYETNGWASTEQLTADKYREFGEQYDQEILDALKSRSKCTALHNSGANIHFDLLASYPIHAINWASEASGNPDLRDGQRRSGKVVMGGLSQGAFQKGASPSQVQDEVGSALEATGGKHLLLAPGGSLTPDVPTKSLNALRRVLS</sequence>
<accession>A0ABQ3ULP7</accession>
<dbReference type="Pfam" id="PF01208">
    <property type="entry name" value="URO-D"/>
    <property type="match status" value="1"/>
</dbReference>
<dbReference type="PANTHER" id="PTHR47099">
    <property type="entry name" value="METHYLCOBAMIDE:COM METHYLTRANSFERASE MTBA"/>
    <property type="match status" value="1"/>
</dbReference>
<evidence type="ECO:0000313" key="2">
    <source>
        <dbReference type="EMBL" id="GHO53618.1"/>
    </source>
</evidence>
<dbReference type="InterPro" id="IPR052024">
    <property type="entry name" value="Methanogen_methyltrans"/>
</dbReference>
<evidence type="ECO:0000259" key="1">
    <source>
        <dbReference type="Pfam" id="PF01208"/>
    </source>
</evidence>
<gene>
    <name evidence="2" type="ORF">KSB_20930</name>
</gene>
<keyword evidence="3" id="KW-1185">Reference proteome</keyword>
<dbReference type="Gene3D" id="3.20.20.210">
    <property type="match status" value="1"/>
</dbReference>